<dbReference type="InterPro" id="IPR029016">
    <property type="entry name" value="GAF-like_dom_sf"/>
</dbReference>
<accession>A0A7D7S6H6</accession>
<sequence>MSAVLIRDYLRTQGLKLPLEAVQVALLTAQTVMAGGQASIEPQLLWYRHADAGLTEHLPETPEHTDLLRRVFMALDSFHEAAPASLAAVYWLAAPDKLVRLCSRGEEAEDVVAAEQDLAAEAVRHLAARSAQTGWLNQIDDVAAWLRSGDLAGARHQDGSQLAVPVCQSSGRVLGVVYLESRRLSGFDDQALSHWSGLALALAEPLAGLSSPATSAQETE</sequence>
<dbReference type="SUPFAM" id="SSF55781">
    <property type="entry name" value="GAF domain-like"/>
    <property type="match status" value="1"/>
</dbReference>
<proteinExistence type="predicted"/>
<organism evidence="2 3">
    <name type="scientific">Neisseria shayeganii</name>
    <dbReference type="NCBI Taxonomy" id="607712"/>
    <lineage>
        <taxon>Bacteria</taxon>
        <taxon>Pseudomonadati</taxon>
        <taxon>Pseudomonadota</taxon>
        <taxon>Betaproteobacteria</taxon>
        <taxon>Neisseriales</taxon>
        <taxon>Neisseriaceae</taxon>
        <taxon>Neisseria</taxon>
    </lineage>
</organism>
<dbReference type="Proteomes" id="UP000514752">
    <property type="component" value="Chromosome"/>
</dbReference>
<evidence type="ECO:0000259" key="1">
    <source>
        <dbReference type="Pfam" id="PF13185"/>
    </source>
</evidence>
<dbReference type="KEGG" id="nsg:H3L94_07555"/>
<evidence type="ECO:0000313" key="2">
    <source>
        <dbReference type="EMBL" id="QMT39728.1"/>
    </source>
</evidence>
<dbReference type="Gene3D" id="3.30.450.40">
    <property type="match status" value="1"/>
</dbReference>
<name>A0A7D7S6H6_9NEIS</name>
<evidence type="ECO:0000313" key="3">
    <source>
        <dbReference type="Proteomes" id="UP000514752"/>
    </source>
</evidence>
<feature type="domain" description="GAF" evidence="1">
    <location>
        <begin position="83"/>
        <end position="199"/>
    </location>
</feature>
<dbReference type="EMBL" id="CP059567">
    <property type="protein sequence ID" value="QMT39728.1"/>
    <property type="molecule type" value="Genomic_DNA"/>
</dbReference>
<dbReference type="RefSeq" id="WP_182121518.1">
    <property type="nucleotide sequence ID" value="NZ_CP059567.1"/>
</dbReference>
<dbReference type="InterPro" id="IPR003018">
    <property type="entry name" value="GAF"/>
</dbReference>
<reference evidence="2 3" key="1">
    <citation type="submission" date="2020-07" db="EMBL/GenBank/DDBJ databases">
        <title>Genomic diversity of species in the Neisseriaceae family.</title>
        <authorList>
            <person name="Vincent A.T."/>
            <person name="Bernet E."/>
            <person name="Veyrier F.J."/>
        </authorList>
    </citation>
    <scope>NUCLEOTIDE SEQUENCE [LARGE SCALE GENOMIC DNA]</scope>
    <source>
        <strain evidence="2 3">DSM 22244</strain>
    </source>
</reference>
<dbReference type="Pfam" id="PF13185">
    <property type="entry name" value="GAF_2"/>
    <property type="match status" value="1"/>
</dbReference>
<gene>
    <name evidence="2" type="ORF">H3L94_07555</name>
</gene>
<dbReference type="AlphaFoldDB" id="A0A7D7S6H6"/>
<protein>
    <submittedName>
        <fullName evidence="2">GAF domain-containing protein</fullName>
    </submittedName>
</protein>